<dbReference type="InterPro" id="IPR021842">
    <property type="entry name" value="DUF3435"/>
</dbReference>
<evidence type="ECO:0000313" key="3">
    <source>
        <dbReference type="EMBL" id="RPB10034.1"/>
    </source>
</evidence>
<evidence type="ECO:0000313" key="4">
    <source>
        <dbReference type="Proteomes" id="UP000277580"/>
    </source>
</evidence>
<protein>
    <recommendedName>
        <fullName evidence="5">C2H2-type domain-containing protein</fullName>
    </recommendedName>
</protein>
<feature type="compositionally biased region" description="Basic residues" evidence="2">
    <location>
        <begin position="520"/>
        <end position="532"/>
    </location>
</feature>
<feature type="region of interest" description="Disordered" evidence="2">
    <location>
        <begin position="460"/>
        <end position="540"/>
    </location>
</feature>
<dbReference type="InterPro" id="IPR011010">
    <property type="entry name" value="DNA_brk_join_enz"/>
</dbReference>
<feature type="compositionally biased region" description="Polar residues" evidence="2">
    <location>
        <begin position="509"/>
        <end position="518"/>
    </location>
</feature>
<dbReference type="STRING" id="1392247.A0A3N4KHJ5"/>
<dbReference type="GO" id="GO:0003677">
    <property type="term" value="F:DNA binding"/>
    <property type="evidence" value="ECO:0007669"/>
    <property type="project" value="InterPro"/>
</dbReference>
<dbReference type="PANTHER" id="PTHR37535:SF3">
    <property type="entry name" value="FLUG DOMAIN-CONTAINING PROTEIN"/>
    <property type="match status" value="1"/>
</dbReference>
<dbReference type="Pfam" id="PF11917">
    <property type="entry name" value="DUF3435"/>
    <property type="match status" value="1"/>
</dbReference>
<name>A0A3N4KHJ5_9PEZI</name>
<proteinExistence type="predicted"/>
<evidence type="ECO:0008006" key="5">
    <source>
        <dbReference type="Google" id="ProtNLM"/>
    </source>
</evidence>
<dbReference type="AlphaFoldDB" id="A0A3N4KHJ5"/>
<gene>
    <name evidence="3" type="ORF">P167DRAFT_280873</name>
</gene>
<dbReference type="InParanoid" id="A0A3N4KHJ5"/>
<dbReference type="GO" id="GO:0006310">
    <property type="term" value="P:DNA recombination"/>
    <property type="evidence" value="ECO:0007669"/>
    <property type="project" value="UniProtKB-KW"/>
</dbReference>
<dbReference type="SUPFAM" id="SSF56349">
    <property type="entry name" value="DNA breaking-rejoining enzymes"/>
    <property type="match status" value="1"/>
</dbReference>
<evidence type="ECO:0000256" key="1">
    <source>
        <dbReference type="ARBA" id="ARBA00023172"/>
    </source>
</evidence>
<accession>A0A3N4KHJ5</accession>
<dbReference type="Gene3D" id="1.10.443.10">
    <property type="entry name" value="Intergrase catalytic core"/>
    <property type="match status" value="1"/>
</dbReference>
<dbReference type="GO" id="GO:0015074">
    <property type="term" value="P:DNA integration"/>
    <property type="evidence" value="ECO:0007669"/>
    <property type="project" value="InterPro"/>
</dbReference>
<dbReference type="PANTHER" id="PTHR37535">
    <property type="entry name" value="FLUG DOMAIN PROTEIN"/>
    <property type="match status" value="1"/>
</dbReference>
<dbReference type="OrthoDB" id="5405102at2759"/>
<reference evidence="3 4" key="1">
    <citation type="journal article" date="2018" name="Nat. Ecol. Evol.">
        <title>Pezizomycetes genomes reveal the molecular basis of ectomycorrhizal truffle lifestyle.</title>
        <authorList>
            <person name="Murat C."/>
            <person name="Payen T."/>
            <person name="Noel B."/>
            <person name="Kuo A."/>
            <person name="Morin E."/>
            <person name="Chen J."/>
            <person name="Kohler A."/>
            <person name="Krizsan K."/>
            <person name="Balestrini R."/>
            <person name="Da Silva C."/>
            <person name="Montanini B."/>
            <person name="Hainaut M."/>
            <person name="Levati E."/>
            <person name="Barry K.W."/>
            <person name="Belfiori B."/>
            <person name="Cichocki N."/>
            <person name="Clum A."/>
            <person name="Dockter R.B."/>
            <person name="Fauchery L."/>
            <person name="Guy J."/>
            <person name="Iotti M."/>
            <person name="Le Tacon F."/>
            <person name="Lindquist E.A."/>
            <person name="Lipzen A."/>
            <person name="Malagnac F."/>
            <person name="Mello A."/>
            <person name="Molinier V."/>
            <person name="Miyauchi S."/>
            <person name="Poulain J."/>
            <person name="Riccioni C."/>
            <person name="Rubini A."/>
            <person name="Sitrit Y."/>
            <person name="Splivallo R."/>
            <person name="Traeger S."/>
            <person name="Wang M."/>
            <person name="Zifcakova L."/>
            <person name="Wipf D."/>
            <person name="Zambonelli A."/>
            <person name="Paolocci F."/>
            <person name="Nowrousian M."/>
            <person name="Ottonello S."/>
            <person name="Baldrian P."/>
            <person name="Spatafora J.W."/>
            <person name="Henrissat B."/>
            <person name="Nagy L.G."/>
            <person name="Aury J.M."/>
            <person name="Wincker P."/>
            <person name="Grigoriev I.V."/>
            <person name="Bonfante P."/>
            <person name="Martin F.M."/>
        </authorList>
    </citation>
    <scope>NUCLEOTIDE SEQUENCE [LARGE SCALE GENOMIC DNA]</scope>
    <source>
        <strain evidence="3 4">CCBAS932</strain>
    </source>
</reference>
<sequence length="610" mass="69556">MVYYKYTQVQLPRKINDAINKFIESTLTEDFDLIMERKEKPTCCVTDLFNLLYYHWCRDVQSTCHGRYKIQVAFLMQLIAYTSSRPGSIIEANAYKGLSQVLKYKDMGLSLLRNGEHGGVILVLEVTTTFLKGKRNKREPVTYVLYERRDNPIFCPIMNFLALAFADNAFMEGGIKKPEDLFALEIPDFKETLSINWKEDMLETPVFRRQEGTDISRTTPMAYRDLNHYVGRLGVLSGYPQRLTTYVLRRGAANAVDSPEVSEVQRNQIMGHSRADTFRKHYLHQTVKIDTQSAYLGTVSRSDLIRNIGLMSAKRDPRAPVKVDRSKIDLEAHPEIVKMTADAQRLAKRLRAKSKTLRAASVQDPAGHKAYLALQRRLNARKRTIERAEFDRTRKDWFSNVDHEEIKLQLGGAEASKFTAEEPNLCSLRTVIADYYKGVGNNIAWADALRALTGLCRQKPRIHGNSEPNPNSPPIHHSEPNPINPPTHDSSEPNPNSPPIHHSEPGPGNSPTHSSEPNARNHRTRGRKKRASGPKQCPFCLSDSELQQTDREHSFHSEGTLRKHIYSRHDIHISSKQPVMCPFGACPHVLDEGEHLKSHFYSEHNIRLYV</sequence>
<dbReference type="Proteomes" id="UP000277580">
    <property type="component" value="Unassembled WGS sequence"/>
</dbReference>
<dbReference type="InterPro" id="IPR013762">
    <property type="entry name" value="Integrase-like_cat_sf"/>
</dbReference>
<keyword evidence="1" id="KW-0233">DNA recombination</keyword>
<dbReference type="EMBL" id="ML119146">
    <property type="protein sequence ID" value="RPB10034.1"/>
    <property type="molecule type" value="Genomic_DNA"/>
</dbReference>
<organism evidence="3 4">
    <name type="scientific">Morchella conica CCBAS932</name>
    <dbReference type="NCBI Taxonomy" id="1392247"/>
    <lineage>
        <taxon>Eukaryota</taxon>
        <taxon>Fungi</taxon>
        <taxon>Dikarya</taxon>
        <taxon>Ascomycota</taxon>
        <taxon>Pezizomycotina</taxon>
        <taxon>Pezizomycetes</taxon>
        <taxon>Pezizales</taxon>
        <taxon>Morchellaceae</taxon>
        <taxon>Morchella</taxon>
    </lineage>
</organism>
<keyword evidence="4" id="KW-1185">Reference proteome</keyword>
<evidence type="ECO:0000256" key="2">
    <source>
        <dbReference type="SAM" id="MobiDB-lite"/>
    </source>
</evidence>